<evidence type="ECO:0000259" key="3">
    <source>
        <dbReference type="PROSITE" id="PS51263"/>
    </source>
</evidence>
<dbReference type="RefSeq" id="XP_035828031.1">
    <property type="nucleotide sequence ID" value="XM_035972138.1"/>
</dbReference>
<dbReference type="InterPro" id="IPR029006">
    <property type="entry name" value="ADF-H/Gelsolin-like_dom_sf"/>
</dbReference>
<dbReference type="CDD" id="cd11286">
    <property type="entry name" value="ADF_cofilin_like"/>
    <property type="match status" value="1"/>
</dbReference>
<dbReference type="SUPFAM" id="SSF55753">
    <property type="entry name" value="Actin depolymerizing proteins"/>
    <property type="match status" value="1"/>
</dbReference>
<protein>
    <submittedName>
        <fullName evidence="5 6">Cofilin</fullName>
    </submittedName>
</protein>
<evidence type="ECO:0000256" key="1">
    <source>
        <dbReference type="ARBA" id="ARBA00006844"/>
    </source>
</evidence>
<dbReference type="InterPro" id="IPR002108">
    <property type="entry name" value="ADF-H"/>
</dbReference>
<dbReference type="Pfam" id="PF00241">
    <property type="entry name" value="Cofilin_ADF"/>
    <property type="match status" value="1"/>
</dbReference>
<organism evidence="4 6">
    <name type="scientific">Aplysia californica</name>
    <name type="common">California sea hare</name>
    <dbReference type="NCBI Taxonomy" id="6500"/>
    <lineage>
        <taxon>Eukaryota</taxon>
        <taxon>Metazoa</taxon>
        <taxon>Spiralia</taxon>
        <taxon>Lophotrochozoa</taxon>
        <taxon>Mollusca</taxon>
        <taxon>Gastropoda</taxon>
        <taxon>Heterobranchia</taxon>
        <taxon>Euthyneura</taxon>
        <taxon>Tectipleura</taxon>
        <taxon>Aplysiida</taxon>
        <taxon>Aplysioidea</taxon>
        <taxon>Aplysiidae</taxon>
        <taxon>Aplysia</taxon>
    </lineage>
</organism>
<evidence type="ECO:0000256" key="2">
    <source>
        <dbReference type="ARBA" id="ARBA00023203"/>
    </source>
</evidence>
<dbReference type="GeneID" id="101857594"/>
<reference evidence="5 6" key="1">
    <citation type="submission" date="2025-05" db="UniProtKB">
        <authorList>
            <consortium name="RefSeq"/>
        </authorList>
    </citation>
    <scope>IDENTIFICATION</scope>
</reference>
<dbReference type="SMART" id="SM00102">
    <property type="entry name" value="ADF"/>
    <property type="match status" value="1"/>
</dbReference>
<keyword evidence="4" id="KW-1185">Reference proteome</keyword>
<dbReference type="Proteomes" id="UP000694888">
    <property type="component" value="Unplaced"/>
</dbReference>
<dbReference type="PROSITE" id="PS51263">
    <property type="entry name" value="ADF_H"/>
    <property type="match status" value="1"/>
</dbReference>
<dbReference type="RefSeq" id="XP_005107310.1">
    <property type="nucleotide sequence ID" value="XM_005107253.3"/>
</dbReference>
<sequence>MASGIKIADTVKEVYSRISLNSVKQTKLKYGVFKFADDGASIVVETTATNADAMSYDELISGLPKDDVRYIAYDFDFLSKDNVKTSEIVLVSWAPEKSAIKRKMMCASTFNSLKMALAVSKNVLQGDSFDEVDSVAALDKVGGKPLP</sequence>
<accession>A0ABM1W038</accession>
<evidence type="ECO:0000313" key="5">
    <source>
        <dbReference type="RefSeq" id="XP_005107310.1"/>
    </source>
</evidence>
<dbReference type="InterPro" id="IPR017904">
    <property type="entry name" value="ADF/Cofilin"/>
</dbReference>
<dbReference type="PANTHER" id="PTHR11913">
    <property type="entry name" value="COFILIN-RELATED"/>
    <property type="match status" value="1"/>
</dbReference>
<proteinExistence type="inferred from homology"/>
<feature type="domain" description="ADF-H" evidence="3">
    <location>
        <begin position="4"/>
        <end position="142"/>
    </location>
</feature>
<comment type="similarity">
    <text evidence="1">Belongs to the actin-binding proteins ADF family.</text>
</comment>
<evidence type="ECO:0000313" key="4">
    <source>
        <dbReference type="Proteomes" id="UP000694888"/>
    </source>
</evidence>
<dbReference type="Gene3D" id="3.40.20.10">
    <property type="entry name" value="Severin"/>
    <property type="match status" value="1"/>
</dbReference>
<name>A0ABM1W038_APLCA</name>
<gene>
    <name evidence="5 6" type="primary">LOC101857594</name>
</gene>
<keyword evidence="2" id="KW-0009">Actin-binding</keyword>
<evidence type="ECO:0000313" key="6">
    <source>
        <dbReference type="RefSeq" id="XP_035828031.1"/>
    </source>
</evidence>